<evidence type="ECO:0000256" key="7">
    <source>
        <dbReference type="ARBA" id="ARBA00022803"/>
    </source>
</evidence>
<evidence type="ECO:0000313" key="12">
    <source>
        <dbReference type="Proteomes" id="UP000008066"/>
    </source>
</evidence>
<keyword evidence="12" id="KW-1185">Reference proteome</keyword>
<evidence type="ECO:0000256" key="4">
    <source>
        <dbReference type="ARBA" id="ARBA00022676"/>
    </source>
</evidence>
<feature type="compositionally biased region" description="Low complexity" evidence="9">
    <location>
        <begin position="133"/>
        <end position="164"/>
    </location>
</feature>
<dbReference type="Proteomes" id="UP000008066">
    <property type="component" value="Unassembled WGS sequence"/>
</dbReference>
<feature type="region of interest" description="Disordered" evidence="9">
    <location>
        <begin position="126"/>
        <end position="181"/>
    </location>
</feature>
<dbReference type="SUPFAM" id="SSF48452">
    <property type="entry name" value="TPR-like"/>
    <property type="match status" value="2"/>
</dbReference>
<evidence type="ECO:0000256" key="6">
    <source>
        <dbReference type="ARBA" id="ARBA00022737"/>
    </source>
</evidence>
<keyword evidence="7 8" id="KW-0802">TPR repeat</keyword>
<keyword evidence="5 11" id="KW-0808">Transferase</keyword>
<dbReference type="GO" id="GO:0006493">
    <property type="term" value="P:protein O-linked glycosylation"/>
    <property type="evidence" value="ECO:0007669"/>
    <property type="project" value="TreeGrafter"/>
</dbReference>
<comment type="similarity">
    <text evidence="2">Belongs to the glycosyltransferase 41 family. O-GlcNAc transferase subfamily.</text>
</comment>
<dbReference type="SMART" id="SM00028">
    <property type="entry name" value="TPR"/>
    <property type="match status" value="5"/>
</dbReference>
<dbReference type="InterPro" id="IPR029489">
    <property type="entry name" value="OGT/SEC/SPY_C"/>
</dbReference>
<dbReference type="Gene3D" id="1.25.40.10">
    <property type="entry name" value="Tetratricopeptide repeat domain"/>
    <property type="match status" value="3"/>
</dbReference>
<gene>
    <name evidence="11" type="ORF">CTHT_0066390</name>
</gene>
<dbReference type="GeneID" id="18260677"/>
<evidence type="ECO:0000256" key="3">
    <source>
        <dbReference type="ARBA" id="ARBA00011970"/>
    </source>
</evidence>
<dbReference type="Gene3D" id="3.40.50.11380">
    <property type="match status" value="1"/>
</dbReference>
<name>G0SGH9_CHATD</name>
<organism evidence="12">
    <name type="scientific">Chaetomium thermophilum (strain DSM 1495 / CBS 144.50 / IMI 039719)</name>
    <name type="common">Thermochaetoides thermophila</name>
    <dbReference type="NCBI Taxonomy" id="759272"/>
    <lineage>
        <taxon>Eukaryota</taxon>
        <taxon>Fungi</taxon>
        <taxon>Dikarya</taxon>
        <taxon>Ascomycota</taxon>
        <taxon>Pezizomycotina</taxon>
        <taxon>Sordariomycetes</taxon>
        <taxon>Sordariomycetidae</taxon>
        <taxon>Sordariales</taxon>
        <taxon>Chaetomiaceae</taxon>
        <taxon>Thermochaetoides</taxon>
    </lineage>
</organism>
<evidence type="ECO:0000256" key="8">
    <source>
        <dbReference type="PROSITE-ProRule" id="PRU00339"/>
    </source>
</evidence>
<dbReference type="STRING" id="759272.G0SGH9"/>
<dbReference type="InterPro" id="IPR011990">
    <property type="entry name" value="TPR-like_helical_dom_sf"/>
</dbReference>
<dbReference type="Pfam" id="PF13374">
    <property type="entry name" value="TPR_10"/>
    <property type="match status" value="1"/>
</dbReference>
<proteinExistence type="inferred from homology"/>
<dbReference type="OrthoDB" id="421121at2759"/>
<dbReference type="FunFam" id="1.25.40.10:FF:000552">
    <property type="entry name" value="UDP-N-acetylglucosaminyltransferase (AFU_orthologue AFUA_1G03380)"/>
    <property type="match status" value="1"/>
</dbReference>
<dbReference type="Gene3D" id="3.40.50.2000">
    <property type="entry name" value="Glycogen Phosphorylase B"/>
    <property type="match status" value="1"/>
</dbReference>
<evidence type="ECO:0000256" key="5">
    <source>
        <dbReference type="ARBA" id="ARBA00022679"/>
    </source>
</evidence>
<keyword evidence="4" id="KW-0328">Glycosyltransferase</keyword>
<dbReference type="EMBL" id="GL988047">
    <property type="protein sequence ID" value="EGS17318.1"/>
    <property type="molecule type" value="Genomic_DNA"/>
</dbReference>
<feature type="repeat" description="TPR" evidence="8">
    <location>
        <begin position="931"/>
        <end position="964"/>
    </location>
</feature>
<dbReference type="GO" id="GO:0097363">
    <property type="term" value="F:protein O-acetylglucosaminyltransferase activity"/>
    <property type="evidence" value="ECO:0007669"/>
    <property type="project" value="UniProtKB-EC"/>
</dbReference>
<dbReference type="Pfam" id="PF13181">
    <property type="entry name" value="TPR_8"/>
    <property type="match status" value="3"/>
</dbReference>
<accession>G0SGH9</accession>
<feature type="region of interest" description="Disordered" evidence="9">
    <location>
        <begin position="72"/>
        <end position="97"/>
    </location>
</feature>
<feature type="repeat" description="TPR" evidence="8">
    <location>
        <begin position="504"/>
        <end position="537"/>
    </location>
</feature>
<reference evidence="11 12" key="1">
    <citation type="journal article" date="2011" name="Cell">
        <title>Insight into structure and assembly of the nuclear pore complex by utilizing the genome of a eukaryotic thermophile.</title>
        <authorList>
            <person name="Amlacher S."/>
            <person name="Sarges P."/>
            <person name="Flemming D."/>
            <person name="van Noort V."/>
            <person name="Kunze R."/>
            <person name="Devos D.P."/>
            <person name="Arumugam M."/>
            <person name="Bork P."/>
            <person name="Hurt E."/>
        </authorList>
    </citation>
    <scope>NUCLEOTIDE SEQUENCE [LARGE SCALE GENOMIC DNA]</scope>
    <source>
        <strain evidence="12">DSM 1495 / CBS 144.50 / IMI 039719</strain>
    </source>
</reference>
<evidence type="ECO:0000259" key="10">
    <source>
        <dbReference type="Pfam" id="PF13844"/>
    </source>
</evidence>
<feature type="domain" description="O-GlcNAc transferase C-terminal" evidence="10">
    <location>
        <begin position="1127"/>
        <end position="1358"/>
    </location>
</feature>
<dbReference type="PROSITE" id="PS50005">
    <property type="entry name" value="TPR"/>
    <property type="match status" value="3"/>
</dbReference>
<feature type="repeat" description="TPR" evidence="8">
    <location>
        <begin position="538"/>
        <end position="571"/>
    </location>
</feature>
<dbReference type="OMA" id="GFRDRWH"/>
<dbReference type="RefSeq" id="XP_006696936.1">
    <property type="nucleotide sequence ID" value="XM_006696873.1"/>
</dbReference>
<dbReference type="PANTHER" id="PTHR44998">
    <property type="match status" value="1"/>
</dbReference>
<dbReference type="KEGG" id="cthr:CTHT_0066390"/>
<dbReference type="eggNOG" id="KOG4626">
    <property type="taxonomic scope" value="Eukaryota"/>
</dbReference>
<dbReference type="EC" id="2.4.1.255" evidence="3"/>
<feature type="domain" description="O-GlcNAc transferase C-terminal" evidence="10">
    <location>
        <begin position="1385"/>
        <end position="1550"/>
    </location>
</feature>
<dbReference type="HOGENOM" id="CLU_001721_0_0_1"/>
<keyword evidence="6" id="KW-0677">Repeat</keyword>
<dbReference type="FunFam" id="3.40.50.11380:FF:000004">
    <property type="entry name" value="UDP-N-acetylglucosaminyltransferase (AFU_orthologue AFUA_1G03380)"/>
    <property type="match status" value="1"/>
</dbReference>
<evidence type="ECO:0000256" key="9">
    <source>
        <dbReference type="SAM" id="MobiDB-lite"/>
    </source>
</evidence>
<dbReference type="PANTHER" id="PTHR44998:SF1">
    <property type="entry name" value="UDP-N-ACETYLGLUCOSAMINE--PEPTIDE N-ACETYLGLUCOSAMINYLTRANSFERASE 110 KDA SUBUNIT"/>
    <property type="match status" value="1"/>
</dbReference>
<evidence type="ECO:0000313" key="11">
    <source>
        <dbReference type="EMBL" id="EGS17318.1"/>
    </source>
</evidence>
<evidence type="ECO:0000256" key="2">
    <source>
        <dbReference type="ARBA" id="ARBA00005386"/>
    </source>
</evidence>
<comment type="pathway">
    <text evidence="1">Protein modification; protein glycosylation.</text>
</comment>
<sequence>MLPLLQTHHTVQPQFDFFGSHQPHHLRSDYAYPHHAHHSLNQSSARAVPTRSIPYGHGLSLHRYSNSLSRIGAQDPAEHSLRRKTPSGTIDNGYDGSLGSLASGPPPLKHMIVPASTANIFPTAVAQRAAPPQTTEQSIVQRQQQQDSAQAAWPQPFAQPQPAARVGHGNETLNGSAAMPRAWPGSGIMDTRLANSSVGFLQQPGSRHSFHSVPDMQTLLGPGFQQPLSQPIFNPAGCQQQPANWRDSGFGYRPAVPMPNGFAPPNPADSVFMPAQAPPLPGGLVNPPGLGQPQQFGIVMPSHPPIDDGFSRYNQSHLAQQNVAQNQRMPISFAQIHSGGTYPQGYASGTVEPHSPAGFRERVLQQAHRAYSELLTYISAKRSNQAAHASSVASKSQSKLMVYPKASAAPGTFVSRPRTYVAPSNQVASYAQQMEVQAYAARRQSWVDSASNMLSGQASYGNTTSYITTAHQMQFPDASSPVANAKSSLELIHSLCEQSGWKWIEGMLLGGCLQYGLERYEQALEWFRRIVSLDPSHVEAISNIAATLYCMNRLDEAEQHWLRAIELRPSYLEAAEHLVSILCAAHRNHNAIERIEYVQRLLRLPRPDVPVDHSVESASEADTASTVTAAEEAPDHYLLDSDKTDSPEQRFALTAEDKAPGFGSSGYAIPGSENGRMCLLIHTKGNLLYAMKDINRASDAFEEVIRISTGGVHGVKSLIRKIQSSLSPCDPLTGQLRSSSQGGISAPLLLPPSKAKMTAQHVFSSTGGQLPGFQYIPEGPHKRSAVATTSNSLLSLAKIFQDAMSNTGPAPTLNRQPASVGDILALYYLSMSLQESPSTANNVGILLAGIQQTIPLQQLTPDELKVCQTIHGIVPGSGLHLALCYYSHGLQLDKNHVHLHTNLGSLLKDVGHLDMAISMYEKAVQCDGTFDIALTNLANAVKDRGRIGEAINYYKRAVAANPDFAEAICGLSTALGSVCDWKGRGGVLLEGGKYDRWHVDDKGMLLDARIQGQSSGLMKRVIDTVARQLRESSLWGCGYLQQHTITQLAAQLREAGALLTDPGLDLETRLKEWAGRPYEGYRILRLVERSTRAAMRLWYLDKLNGVTSHPGYRRPKPPANLPIPSAPTVLPFHTFTCPLPAKEVRMISQRNAWRISFSTLRSPWIPSVVYEPPDPPNPHLNVGYVSSDFNNHPLAHLMQSVFGMHNPRRVKAFCYATSPSDNSIHRQQIEREAPVFRDVSSWSSERLVEQIVKDKIHILVNLNGYTRGARNEIFAARPAPIQMSFMGFAGTLGAEWCDYLLADTTAVPPSTLRPHRSNLNLEDVFRDEADADTEGWIYSENLIYCRETFFCCDHAQSADGCRNRDATWDQEALERWKMRKKLFPDLPDDAVILGNFNQLYKIDPTTFRTWLRILAACPKAYLWLLRFPDLGERNLMETARAWSGNAVASRIRFTDVAPKQDHISRAKVCDLFLDTPECNAHTTAADVLWSSTPLLTLPRYPYKMCSRMAASILRGALPRGPLGDQAARELVCADEREYEERAVALANGMSWKRIYYVDSSTGGSNYYCEPVGRLGELRRLLFESKWNCALFDTRRWVRDLEEAYEKAWRNWVEGIPGDIWL</sequence>
<protein>
    <recommendedName>
        <fullName evidence="3">protein O-GlcNAc transferase</fullName>
        <ecNumber evidence="3">2.4.1.255</ecNumber>
    </recommendedName>
</protein>
<dbReference type="InterPro" id="IPR019734">
    <property type="entry name" value="TPR_rpt"/>
</dbReference>
<evidence type="ECO:0000256" key="1">
    <source>
        <dbReference type="ARBA" id="ARBA00004922"/>
    </source>
</evidence>
<dbReference type="Pfam" id="PF13844">
    <property type="entry name" value="Glyco_transf_41"/>
    <property type="match status" value="2"/>
</dbReference>
<dbReference type="FunFam" id="3.40.50.2000:FF:000110">
    <property type="entry name" value="UDP-N-acetylglucosaminyltransferase protein"/>
    <property type="match status" value="1"/>
</dbReference>